<proteinExistence type="inferred from homology"/>
<comment type="subcellular location">
    <subcellularLocation>
        <location evidence="1">Nucleus</location>
    </subcellularLocation>
</comment>
<dbReference type="PANTHER" id="PTHR17204:SF5">
    <property type="entry name" value="PRE-MRNA-PROCESSING FACTOR 39"/>
    <property type="match status" value="1"/>
</dbReference>
<dbReference type="SMART" id="SM00386">
    <property type="entry name" value="HAT"/>
    <property type="match status" value="4"/>
</dbReference>
<gene>
    <name evidence="8" type="primary">LOC110413446</name>
</gene>
<dbReference type="GO" id="GO:0071004">
    <property type="term" value="C:U2-type prespliceosome"/>
    <property type="evidence" value="ECO:0007669"/>
    <property type="project" value="TreeGrafter"/>
</dbReference>
<evidence type="ECO:0000313" key="7">
    <source>
        <dbReference type="Proteomes" id="UP000504621"/>
    </source>
</evidence>
<dbReference type="Proteomes" id="UP000504621">
    <property type="component" value="Unplaced"/>
</dbReference>
<dbReference type="RefSeq" id="XP_021279924.1">
    <property type="nucleotide sequence ID" value="XM_021424249.1"/>
</dbReference>
<dbReference type="GO" id="GO:0000395">
    <property type="term" value="P:mRNA 5'-splice site recognition"/>
    <property type="evidence" value="ECO:0007669"/>
    <property type="project" value="TreeGrafter"/>
</dbReference>
<keyword evidence="5" id="KW-0539">Nucleus</keyword>
<dbReference type="InterPro" id="IPR059164">
    <property type="entry name" value="HAT_PRP39_C"/>
</dbReference>
<keyword evidence="4" id="KW-0508">mRNA splicing</keyword>
<evidence type="ECO:0000313" key="8">
    <source>
        <dbReference type="RefSeq" id="XP_021279924.1"/>
    </source>
</evidence>
<reference evidence="8" key="1">
    <citation type="submission" date="2025-08" db="UniProtKB">
        <authorList>
            <consortium name="RefSeq"/>
        </authorList>
    </citation>
    <scope>IDENTIFICATION</scope>
    <source>
        <tissue evidence="8">Leaf</tissue>
    </source>
</reference>
<dbReference type="GO" id="GO:0005685">
    <property type="term" value="C:U1 snRNP"/>
    <property type="evidence" value="ECO:0007669"/>
    <property type="project" value="TreeGrafter"/>
</dbReference>
<evidence type="ECO:0000256" key="5">
    <source>
        <dbReference type="ARBA" id="ARBA00023242"/>
    </source>
</evidence>
<evidence type="ECO:0000256" key="1">
    <source>
        <dbReference type="ARBA" id="ARBA00004123"/>
    </source>
</evidence>
<keyword evidence="3" id="KW-0677">Repeat</keyword>
<name>A0A6J1A015_9ROSI</name>
<dbReference type="PANTHER" id="PTHR17204">
    <property type="entry name" value="PRE-MRNA PROCESSING PROTEIN PRP39-RELATED"/>
    <property type="match status" value="1"/>
</dbReference>
<evidence type="ECO:0000256" key="2">
    <source>
        <dbReference type="ARBA" id="ARBA00022664"/>
    </source>
</evidence>
<comment type="similarity">
    <text evidence="6">Belongs to the PRP39 family.</text>
</comment>
<dbReference type="GO" id="GO:0030627">
    <property type="term" value="F:pre-mRNA 5'-splice site binding"/>
    <property type="evidence" value="ECO:0007669"/>
    <property type="project" value="TreeGrafter"/>
</dbReference>
<dbReference type="Pfam" id="PF23241">
    <property type="entry name" value="HAT_PRP39_C"/>
    <property type="match status" value="1"/>
</dbReference>
<protein>
    <submittedName>
        <fullName evidence="8">Pre-mRNA-processing factor 39 isoform X2</fullName>
    </submittedName>
</protein>
<keyword evidence="7" id="KW-1185">Reference proteome</keyword>
<evidence type="ECO:0000256" key="4">
    <source>
        <dbReference type="ARBA" id="ARBA00023187"/>
    </source>
</evidence>
<evidence type="ECO:0000256" key="6">
    <source>
        <dbReference type="ARBA" id="ARBA00038019"/>
    </source>
</evidence>
<dbReference type="AlphaFoldDB" id="A0A6J1A015"/>
<evidence type="ECO:0000256" key="3">
    <source>
        <dbReference type="ARBA" id="ARBA00022737"/>
    </source>
</evidence>
<organism evidence="7 8">
    <name type="scientific">Herrania umbratica</name>
    <dbReference type="NCBI Taxonomy" id="108875"/>
    <lineage>
        <taxon>Eukaryota</taxon>
        <taxon>Viridiplantae</taxon>
        <taxon>Streptophyta</taxon>
        <taxon>Embryophyta</taxon>
        <taxon>Tracheophyta</taxon>
        <taxon>Spermatophyta</taxon>
        <taxon>Magnoliopsida</taxon>
        <taxon>eudicotyledons</taxon>
        <taxon>Gunneridae</taxon>
        <taxon>Pentapetalae</taxon>
        <taxon>rosids</taxon>
        <taxon>malvids</taxon>
        <taxon>Malvales</taxon>
        <taxon>Malvaceae</taxon>
        <taxon>Byttnerioideae</taxon>
        <taxon>Herrania</taxon>
    </lineage>
</organism>
<sequence>MHQEWSRLAVIYTRILENPNQQLDRYFNSFKELAGSRPLSELTTAEEAAANASAVVSEGDRQVDEGEVHPDVAEQTPKPVTVGSTEAEELGKYVAIREELYKKAKEFDSKILGFETAIRRPYFHVRPLNIVELENWHNYLDFIEREGDFNKVVKLYERCLVACANYPEYWIRYVLCMEASGSMDLADNALARATQVFVKRQPEIHLYAARFKEQNGDISGARAAYHLVHSEISPGLLEAIIKHANMECRLGKLEDAFSLYEQAIAIEKGKEHSQTLPMLYAQYSRFIYLVSGNTEKAREILTGALDQVQLSKPFLEALIHFETILPPPRQIDYLESLVDKFIAPNSDGSAADREDLSSIFLEFLSLFGDVQSIKRAEDRHAKLFLPHRPMSELRKRHAEDFLSSDKTKLAKSYSGAPSPGQSLMGAYPNAQNQWPAGYAAQPQTWPPTTQAQAQVQAQPWTPGYSQQAAYGAYGSYGSNYATQQVPTSVPQSAGYGAYPTTYPVQTFPQQSYAQPTATTTLNPAQQPAATVPQSYYGPYY</sequence>
<accession>A0A6J1A015</accession>
<dbReference type="InterPro" id="IPR003107">
    <property type="entry name" value="HAT"/>
</dbReference>
<dbReference type="Gene3D" id="1.25.40.10">
    <property type="entry name" value="Tetratricopeptide repeat domain"/>
    <property type="match status" value="1"/>
</dbReference>
<keyword evidence="2" id="KW-0507">mRNA processing</keyword>
<dbReference type="FunFam" id="1.25.40.10:FF:000159">
    <property type="entry name" value="Tetratricopeptide repeat (TPR)-like superfamily protein"/>
    <property type="match status" value="1"/>
</dbReference>
<dbReference type="GeneID" id="110413446"/>
<dbReference type="InterPro" id="IPR011990">
    <property type="entry name" value="TPR-like_helical_dom_sf"/>
</dbReference>
<dbReference type="GO" id="GO:0000243">
    <property type="term" value="C:commitment complex"/>
    <property type="evidence" value="ECO:0007669"/>
    <property type="project" value="TreeGrafter"/>
</dbReference>
<dbReference type="SUPFAM" id="SSF48452">
    <property type="entry name" value="TPR-like"/>
    <property type="match status" value="1"/>
</dbReference>